<feature type="transmembrane region" description="Helical" evidence="1">
    <location>
        <begin position="77"/>
        <end position="95"/>
    </location>
</feature>
<dbReference type="Pfam" id="PF09819">
    <property type="entry name" value="ABC_cobalt"/>
    <property type="match status" value="1"/>
</dbReference>
<name>A0A1D8B2Y3_9ACTO</name>
<dbReference type="Proteomes" id="UP000095214">
    <property type="component" value="Chromosome"/>
</dbReference>
<keyword evidence="1" id="KW-0472">Membrane</keyword>
<feature type="transmembrane region" description="Helical" evidence="1">
    <location>
        <begin position="126"/>
        <end position="146"/>
    </location>
</feature>
<proteinExistence type="predicted"/>
<dbReference type="RefSeq" id="WP_009743957.1">
    <property type="nucleotide sequence ID" value="NZ_CP017298.1"/>
</dbReference>
<dbReference type="STRING" id="178339.BH719_06215"/>
<gene>
    <name evidence="2" type="ORF">BH719_06215</name>
</gene>
<evidence type="ECO:0000256" key="1">
    <source>
        <dbReference type="SAM" id="Phobius"/>
    </source>
</evidence>
<organism evidence="2 3">
    <name type="scientific">Pauljensenia hongkongensis</name>
    <dbReference type="NCBI Taxonomy" id="178339"/>
    <lineage>
        <taxon>Bacteria</taxon>
        <taxon>Bacillati</taxon>
        <taxon>Actinomycetota</taxon>
        <taxon>Actinomycetes</taxon>
        <taxon>Actinomycetales</taxon>
        <taxon>Actinomycetaceae</taxon>
        <taxon>Pauljensenia</taxon>
    </lineage>
</organism>
<evidence type="ECO:0000313" key="3">
    <source>
        <dbReference type="Proteomes" id="UP000095214"/>
    </source>
</evidence>
<dbReference type="EMBL" id="CP017298">
    <property type="protein sequence ID" value="AOS47490.1"/>
    <property type="molecule type" value="Genomic_DNA"/>
</dbReference>
<dbReference type="AlphaFoldDB" id="A0A1D8B2Y3"/>
<sequence>MAEPRTPAAPKMGWRVIDFVTAAVLAVACGLIFLVWNQVGGAGYELFGNLAPGLGGLATGIWMLGGPLGGFIIRKPGAALFVELLAASVSAALGSQWGITTLYSGLVQGLGAELFFLLFAYRRYTIATAALAGAGAFCGAWAYEFVTGNYEKALSVNLVYLGTGVVSGALLGGVLAWALTRALAATGALDRFAAGRQARQRV</sequence>
<dbReference type="PROSITE" id="PS51257">
    <property type="entry name" value="PROKAR_LIPOPROTEIN"/>
    <property type="match status" value="1"/>
</dbReference>
<accession>A0A1D8B2Y3</accession>
<dbReference type="OrthoDB" id="8017424at2"/>
<dbReference type="InterPro" id="IPR017195">
    <property type="entry name" value="ABC_thiamin-permease_prd"/>
</dbReference>
<keyword evidence="1" id="KW-1133">Transmembrane helix</keyword>
<feature type="transmembrane region" description="Helical" evidence="1">
    <location>
        <begin position="158"/>
        <end position="179"/>
    </location>
</feature>
<keyword evidence="1" id="KW-0812">Transmembrane</keyword>
<feature type="transmembrane region" description="Helical" evidence="1">
    <location>
        <begin position="12"/>
        <end position="34"/>
    </location>
</feature>
<feature type="transmembrane region" description="Helical" evidence="1">
    <location>
        <begin position="46"/>
        <end position="65"/>
    </location>
</feature>
<dbReference type="KEGG" id="phon:BH719_06215"/>
<evidence type="ECO:0000313" key="2">
    <source>
        <dbReference type="EMBL" id="AOS47490.1"/>
    </source>
</evidence>
<reference evidence="2 3" key="1">
    <citation type="submission" date="2016-09" db="EMBL/GenBank/DDBJ databases">
        <title>Complete genome sequence of Actinomyces hongkongensis HKU8.</title>
        <authorList>
            <person name="Gao Y.-X."/>
            <person name="Zhou Y.-Y."/>
            <person name="Xie Y."/>
            <person name="Wang M."/>
            <person name="Wang S.-J."/>
            <person name="Shen S.-G."/>
        </authorList>
    </citation>
    <scope>NUCLEOTIDE SEQUENCE [LARGE SCALE GENOMIC DNA]</scope>
    <source>
        <strain evidence="2 3">HKU8</strain>
    </source>
</reference>
<keyword evidence="3" id="KW-1185">Reference proteome</keyword>
<protein>
    <submittedName>
        <fullName evidence="2">Uncharacterized protein</fullName>
    </submittedName>
</protein>
<dbReference type="PIRSF" id="PIRSF037394">
    <property type="entry name" value="ABC_thiamine-permease_YkoE_prd"/>
    <property type="match status" value="1"/>
</dbReference>